<feature type="chain" id="PRO_5010357515" description="DUF4358 domain-containing protein" evidence="2">
    <location>
        <begin position="24"/>
        <end position="155"/>
    </location>
</feature>
<reference evidence="3 4" key="1">
    <citation type="submission" date="2016-10" db="EMBL/GenBank/DDBJ databases">
        <authorList>
            <person name="de Groot N.N."/>
        </authorList>
    </citation>
    <scope>NUCLEOTIDE SEQUENCE [LARGE SCALE GENOMIC DNA]</scope>
    <source>
        <strain evidence="3 4">KH2T6</strain>
    </source>
</reference>
<evidence type="ECO:0000313" key="4">
    <source>
        <dbReference type="Proteomes" id="UP000186015"/>
    </source>
</evidence>
<dbReference type="RefSeq" id="WP_139199660.1">
    <property type="nucleotide sequence ID" value="NZ_FOAT01000001.1"/>
</dbReference>
<feature type="region of interest" description="Disordered" evidence="1">
    <location>
        <begin position="23"/>
        <end position="48"/>
    </location>
</feature>
<dbReference type="AlphaFoldDB" id="A0A1H7FPQ1"/>
<feature type="compositionally biased region" description="Low complexity" evidence="1">
    <location>
        <begin position="27"/>
        <end position="39"/>
    </location>
</feature>
<dbReference type="Proteomes" id="UP000186015">
    <property type="component" value="Unassembled WGS sequence"/>
</dbReference>
<dbReference type="EMBL" id="FOAT01000001">
    <property type="protein sequence ID" value="SEK26130.1"/>
    <property type="molecule type" value="Genomic_DNA"/>
</dbReference>
<sequence>MCKKIIALALLGVMLLSSCGISAKTPDSTSSETVTSSETTSEEDTQSTVDTALLREKYPEYFELSNFKGIEVYVWQMSQDSYLCGLMSGTNRNKTDEEIAALSEKALEIDEAKAILDYLGVTGTDIIVIPVIQPYSSYLYEIDEAYTEKVRKLFE</sequence>
<organism evidence="3 4">
    <name type="scientific">Ruminococcus albus</name>
    <dbReference type="NCBI Taxonomy" id="1264"/>
    <lineage>
        <taxon>Bacteria</taxon>
        <taxon>Bacillati</taxon>
        <taxon>Bacillota</taxon>
        <taxon>Clostridia</taxon>
        <taxon>Eubacteriales</taxon>
        <taxon>Oscillospiraceae</taxon>
        <taxon>Ruminococcus</taxon>
    </lineage>
</organism>
<evidence type="ECO:0000313" key="3">
    <source>
        <dbReference type="EMBL" id="SEK26130.1"/>
    </source>
</evidence>
<name>A0A1H7FPQ1_RUMAL</name>
<protein>
    <recommendedName>
        <fullName evidence="5">DUF4358 domain-containing protein</fullName>
    </recommendedName>
</protein>
<dbReference type="OrthoDB" id="1860291at2"/>
<evidence type="ECO:0008006" key="5">
    <source>
        <dbReference type="Google" id="ProtNLM"/>
    </source>
</evidence>
<gene>
    <name evidence="3" type="ORF">SAMN05216469_101298</name>
</gene>
<evidence type="ECO:0000256" key="1">
    <source>
        <dbReference type="SAM" id="MobiDB-lite"/>
    </source>
</evidence>
<feature type="signal peptide" evidence="2">
    <location>
        <begin position="1"/>
        <end position="23"/>
    </location>
</feature>
<dbReference type="PROSITE" id="PS51257">
    <property type="entry name" value="PROKAR_LIPOPROTEIN"/>
    <property type="match status" value="1"/>
</dbReference>
<accession>A0A1H7FPQ1</accession>
<keyword evidence="2" id="KW-0732">Signal</keyword>
<evidence type="ECO:0000256" key="2">
    <source>
        <dbReference type="SAM" id="SignalP"/>
    </source>
</evidence>
<proteinExistence type="predicted"/>